<dbReference type="CDD" id="cd16926">
    <property type="entry name" value="HATPase_MutL-MLH-PMS-like"/>
    <property type="match status" value="1"/>
</dbReference>
<dbReference type="InterPro" id="IPR014721">
    <property type="entry name" value="Ribsml_uS5_D2-typ_fold_subgr"/>
</dbReference>
<dbReference type="Gene3D" id="3.30.230.10">
    <property type="match status" value="1"/>
</dbReference>
<comment type="function">
    <text evidence="5">This protein is involved in the repair of mismatches in DNA. It is required for dam-dependent methyl-directed DNA mismatch repair. May act as a 'molecular matchmaker', a protein that promotes the formation of a stable complex between two or more DNA-binding proteins in an ATP-dependent manner without itself being part of a final effector complex.</text>
</comment>
<dbReference type="HAMAP" id="MF_00149">
    <property type="entry name" value="DNA_mis_repair"/>
    <property type="match status" value="1"/>
</dbReference>
<proteinExistence type="inferred from homology"/>
<dbReference type="SMART" id="SM01340">
    <property type="entry name" value="DNA_mis_repair"/>
    <property type="match status" value="1"/>
</dbReference>
<keyword evidence="4 5" id="KW-0234">DNA repair</keyword>
<comment type="caution">
    <text evidence="9">The sequence shown here is derived from an EMBL/GenBank/DDBJ whole genome shotgun (WGS) entry which is preliminary data.</text>
</comment>
<dbReference type="PANTHER" id="PTHR10073">
    <property type="entry name" value="DNA MISMATCH REPAIR PROTEIN MLH, PMS, MUTL"/>
    <property type="match status" value="1"/>
</dbReference>
<dbReference type="Pfam" id="PF13589">
    <property type="entry name" value="HATPase_c_3"/>
    <property type="match status" value="1"/>
</dbReference>
<evidence type="ECO:0000259" key="7">
    <source>
        <dbReference type="SMART" id="SM00853"/>
    </source>
</evidence>
<dbReference type="Gene3D" id="3.30.1370.100">
    <property type="entry name" value="MutL, C-terminal domain, regulatory subdomain"/>
    <property type="match status" value="1"/>
</dbReference>
<dbReference type="NCBIfam" id="TIGR00585">
    <property type="entry name" value="mutl"/>
    <property type="match status" value="1"/>
</dbReference>
<evidence type="ECO:0000259" key="8">
    <source>
        <dbReference type="SMART" id="SM01340"/>
    </source>
</evidence>
<dbReference type="Pfam" id="PF08676">
    <property type="entry name" value="MutL_C"/>
    <property type="match status" value="1"/>
</dbReference>
<dbReference type="InterPro" id="IPR002099">
    <property type="entry name" value="MutL/Mlh/PMS"/>
</dbReference>
<evidence type="ECO:0000256" key="1">
    <source>
        <dbReference type="ARBA" id="ARBA00006082"/>
    </source>
</evidence>
<sequence length="653" mass="71739">MTIKILPARLANQIAAGEVVERPASVVKELVENSLDAGATKIEIDLSKGGSKLIRIRDNGSGINKQELSLALSRHATSKIDSLDDLEAISSLGFRGEALASISSVSRLTLTSRTATQSEAWSAYAEGREMAVKLDPAAHPKGTTVEVADLFFNTPARKKFLRTDKTEFSHIDELLKRIALSRLDVTIMLRHNGKMVRQYRAAKNAQQTEKRIQAVCGNAFVRHMVNVEVEHQGLRLHGWITAPEGARLTNDFQYCYVNGRMMKDKLINHAIRQSYERALSPEQYATFVLYIELDPSQVDVNVHPAKHEVRFHQARLVHDFIYQGLSDALQQADHVDVTPKTASAFHQVDTESNVQEEHESVAAKKTQPSYPSYPNQVHEGSERRISDSATGTQWQKATEPSKGQLTNKTSSSKPNTGSQPVVSKAYQEAYSALMTPLPSQTITNGAVSNTVEGVVDAAPSPSLPLSALRIDKSIAIVEEVYLLVMLADKAGLVNLHYLEWLRSYSQLGGGVTAQSPKPQPLLIPLKIGLEQSTVAGIQTHENELSQLGFQFKFSASSIMIMAVPGPLREKNLTDVMSALGGWLDDQAGQNDLKSLTGWLAHQAVLVKPSYTLSQAVQLLAEAENLWQEKLPLNDSRLLQLVDFSATIAAFNAK</sequence>
<name>A0ABS2HQV7_9VIBR</name>
<evidence type="ECO:0000256" key="4">
    <source>
        <dbReference type="ARBA" id="ARBA00023204"/>
    </source>
</evidence>
<dbReference type="InterPro" id="IPR037198">
    <property type="entry name" value="MutL_C_sf"/>
</dbReference>
<dbReference type="InterPro" id="IPR038973">
    <property type="entry name" value="MutL/Mlh/Pms-like"/>
</dbReference>
<keyword evidence="9" id="KW-0255">Endonuclease</keyword>
<dbReference type="InterPro" id="IPR020568">
    <property type="entry name" value="Ribosomal_Su5_D2-typ_SF"/>
</dbReference>
<feature type="compositionally biased region" description="Polar residues" evidence="6">
    <location>
        <begin position="366"/>
        <end position="375"/>
    </location>
</feature>
<dbReference type="InterPro" id="IPR042120">
    <property type="entry name" value="MutL_C_dimsub"/>
</dbReference>
<dbReference type="InterPro" id="IPR036890">
    <property type="entry name" value="HATPase_C_sf"/>
</dbReference>
<dbReference type="EMBL" id="JAFEUM010000009">
    <property type="protein sequence ID" value="MBM7038266.1"/>
    <property type="molecule type" value="Genomic_DNA"/>
</dbReference>
<dbReference type="InterPro" id="IPR042121">
    <property type="entry name" value="MutL_C_regsub"/>
</dbReference>
<dbReference type="RefSeq" id="WP_205159731.1">
    <property type="nucleotide sequence ID" value="NZ_JAFEUM010000009.1"/>
</dbReference>
<dbReference type="NCBIfam" id="NF000948">
    <property type="entry name" value="PRK00095.1-1"/>
    <property type="match status" value="1"/>
</dbReference>
<gene>
    <name evidence="5 9" type="primary">mutL</name>
    <name evidence="9" type="ORF">JQC93_17870</name>
</gene>
<evidence type="ECO:0000256" key="6">
    <source>
        <dbReference type="SAM" id="MobiDB-lite"/>
    </source>
</evidence>
<dbReference type="InterPro" id="IPR020667">
    <property type="entry name" value="DNA_mismatch_repair_MutL"/>
</dbReference>
<evidence type="ECO:0000256" key="2">
    <source>
        <dbReference type="ARBA" id="ARBA00021975"/>
    </source>
</evidence>
<evidence type="ECO:0000313" key="9">
    <source>
        <dbReference type="EMBL" id="MBM7038266.1"/>
    </source>
</evidence>
<feature type="compositionally biased region" description="Polar residues" evidence="6">
    <location>
        <begin position="387"/>
        <end position="420"/>
    </location>
</feature>
<dbReference type="Pfam" id="PF01119">
    <property type="entry name" value="DNA_mis_repair"/>
    <property type="match status" value="1"/>
</dbReference>
<dbReference type="SMART" id="SM00853">
    <property type="entry name" value="MutL_C"/>
    <property type="match status" value="1"/>
</dbReference>
<accession>A0ABS2HQV7</accession>
<evidence type="ECO:0000256" key="3">
    <source>
        <dbReference type="ARBA" id="ARBA00022763"/>
    </source>
</evidence>
<dbReference type="PANTHER" id="PTHR10073:SF12">
    <property type="entry name" value="DNA MISMATCH REPAIR PROTEIN MLH1"/>
    <property type="match status" value="1"/>
</dbReference>
<protein>
    <recommendedName>
        <fullName evidence="2 5">DNA mismatch repair protein MutL</fullName>
    </recommendedName>
</protein>
<dbReference type="InterPro" id="IPR014790">
    <property type="entry name" value="MutL_C"/>
</dbReference>
<keyword evidence="3 5" id="KW-0227">DNA damage</keyword>
<dbReference type="GO" id="GO:0004519">
    <property type="term" value="F:endonuclease activity"/>
    <property type="evidence" value="ECO:0007669"/>
    <property type="project" value="UniProtKB-KW"/>
</dbReference>
<dbReference type="SUPFAM" id="SSF118116">
    <property type="entry name" value="DNA mismatch repair protein MutL"/>
    <property type="match status" value="1"/>
</dbReference>
<evidence type="ECO:0000256" key="5">
    <source>
        <dbReference type="HAMAP-Rule" id="MF_00149"/>
    </source>
</evidence>
<dbReference type="SUPFAM" id="SSF55874">
    <property type="entry name" value="ATPase domain of HSP90 chaperone/DNA topoisomerase II/histidine kinase"/>
    <property type="match status" value="1"/>
</dbReference>
<dbReference type="CDD" id="cd03482">
    <property type="entry name" value="MutL_Trans_MutL"/>
    <property type="match status" value="1"/>
</dbReference>
<keyword evidence="10" id="KW-1185">Reference proteome</keyword>
<feature type="region of interest" description="Disordered" evidence="6">
    <location>
        <begin position="351"/>
        <end position="420"/>
    </location>
</feature>
<dbReference type="InterPro" id="IPR014762">
    <property type="entry name" value="DNA_mismatch_repair_CS"/>
</dbReference>
<dbReference type="Proteomes" id="UP000809621">
    <property type="component" value="Unassembled WGS sequence"/>
</dbReference>
<dbReference type="Gene3D" id="3.30.565.10">
    <property type="entry name" value="Histidine kinase-like ATPase, C-terminal domain"/>
    <property type="match status" value="1"/>
</dbReference>
<keyword evidence="9" id="KW-0378">Hydrolase</keyword>
<dbReference type="SUPFAM" id="SSF54211">
    <property type="entry name" value="Ribosomal protein S5 domain 2-like"/>
    <property type="match status" value="1"/>
</dbReference>
<feature type="domain" description="DNA mismatch repair protein S5" evidence="8">
    <location>
        <begin position="212"/>
        <end position="330"/>
    </location>
</feature>
<dbReference type="PROSITE" id="PS00058">
    <property type="entry name" value="DNA_MISMATCH_REPAIR_1"/>
    <property type="match status" value="1"/>
</dbReference>
<comment type="similarity">
    <text evidence="1 5">Belongs to the DNA mismatch repair MutL/HexB family.</text>
</comment>
<dbReference type="Gene3D" id="3.30.1540.20">
    <property type="entry name" value="MutL, C-terminal domain, dimerisation subdomain"/>
    <property type="match status" value="1"/>
</dbReference>
<organism evidence="9 10">
    <name type="scientific">Vibrio ulleungensis</name>
    <dbReference type="NCBI Taxonomy" id="2807619"/>
    <lineage>
        <taxon>Bacteria</taxon>
        <taxon>Pseudomonadati</taxon>
        <taxon>Pseudomonadota</taxon>
        <taxon>Gammaproteobacteria</taxon>
        <taxon>Vibrionales</taxon>
        <taxon>Vibrionaceae</taxon>
        <taxon>Vibrio</taxon>
    </lineage>
</organism>
<evidence type="ECO:0000313" key="10">
    <source>
        <dbReference type="Proteomes" id="UP000809621"/>
    </source>
</evidence>
<keyword evidence="9" id="KW-0540">Nuclease</keyword>
<reference evidence="9 10" key="1">
    <citation type="submission" date="2021-02" db="EMBL/GenBank/DDBJ databases">
        <authorList>
            <person name="Park J.-S."/>
        </authorList>
    </citation>
    <scope>NUCLEOTIDE SEQUENCE [LARGE SCALE GENOMIC DNA]</scope>
    <source>
        <strain evidence="9 10">188UL20-2</strain>
    </source>
</reference>
<dbReference type="InterPro" id="IPR013507">
    <property type="entry name" value="DNA_mismatch_S5_2-like"/>
</dbReference>
<feature type="domain" description="MutL C-terminal dimerisation" evidence="7">
    <location>
        <begin position="473"/>
        <end position="611"/>
    </location>
</feature>